<dbReference type="InterPro" id="IPR018485">
    <property type="entry name" value="FGGY_C"/>
</dbReference>
<feature type="domain" description="Carbohydrate kinase FGGY N-terminal" evidence="6">
    <location>
        <begin position="5"/>
        <end position="247"/>
    </location>
</feature>
<dbReference type="InterPro" id="IPR018484">
    <property type="entry name" value="FGGY_N"/>
</dbReference>
<keyword evidence="2" id="KW-0808">Transferase</keyword>
<dbReference type="PANTHER" id="PTHR10196">
    <property type="entry name" value="SUGAR KINASE"/>
    <property type="match status" value="1"/>
</dbReference>
<evidence type="ECO:0000256" key="1">
    <source>
        <dbReference type="ARBA" id="ARBA00009156"/>
    </source>
</evidence>
<dbReference type="AlphaFoldDB" id="A0A916VYY4"/>
<keyword evidence="4 8" id="KW-0418">Kinase</keyword>
<evidence type="ECO:0000313" key="9">
    <source>
        <dbReference type="Proteomes" id="UP000648801"/>
    </source>
</evidence>
<keyword evidence="5" id="KW-0067">ATP-binding</keyword>
<evidence type="ECO:0000256" key="2">
    <source>
        <dbReference type="ARBA" id="ARBA00022679"/>
    </source>
</evidence>
<dbReference type="GO" id="GO:0005829">
    <property type="term" value="C:cytosol"/>
    <property type="evidence" value="ECO:0007669"/>
    <property type="project" value="TreeGrafter"/>
</dbReference>
<dbReference type="InterPro" id="IPR043129">
    <property type="entry name" value="ATPase_NBD"/>
</dbReference>
<comment type="caution">
    <text evidence="8">The sequence shown here is derived from an EMBL/GenBank/DDBJ whole genome shotgun (WGS) entry which is preliminary data.</text>
</comment>
<dbReference type="PIRSF" id="PIRSF000538">
    <property type="entry name" value="GlpK"/>
    <property type="match status" value="1"/>
</dbReference>
<dbReference type="EMBL" id="BMJB01000001">
    <property type="protein sequence ID" value="GGA53484.1"/>
    <property type="molecule type" value="Genomic_DNA"/>
</dbReference>
<reference evidence="8" key="2">
    <citation type="submission" date="2020-09" db="EMBL/GenBank/DDBJ databases">
        <authorList>
            <person name="Sun Q."/>
            <person name="Zhou Y."/>
        </authorList>
    </citation>
    <scope>NUCLEOTIDE SEQUENCE</scope>
    <source>
        <strain evidence="8">CGMCC 1.15447</strain>
    </source>
</reference>
<dbReference type="GO" id="GO:0019563">
    <property type="term" value="P:glycerol catabolic process"/>
    <property type="evidence" value="ECO:0007669"/>
    <property type="project" value="TreeGrafter"/>
</dbReference>
<evidence type="ECO:0000313" key="8">
    <source>
        <dbReference type="EMBL" id="GGA53484.1"/>
    </source>
</evidence>
<dbReference type="GO" id="GO:0005524">
    <property type="term" value="F:ATP binding"/>
    <property type="evidence" value="ECO:0007669"/>
    <property type="project" value="UniProtKB-KW"/>
</dbReference>
<evidence type="ECO:0000259" key="6">
    <source>
        <dbReference type="Pfam" id="PF00370"/>
    </source>
</evidence>
<dbReference type="Pfam" id="PF02782">
    <property type="entry name" value="FGGY_C"/>
    <property type="match status" value="1"/>
</dbReference>
<name>A0A916VYY4_9BACT</name>
<comment type="similarity">
    <text evidence="1">Belongs to the FGGY kinase family.</text>
</comment>
<dbReference type="Pfam" id="PF00370">
    <property type="entry name" value="FGGY_N"/>
    <property type="match status" value="1"/>
</dbReference>
<dbReference type="InterPro" id="IPR000577">
    <property type="entry name" value="Carb_kinase_FGGY"/>
</dbReference>
<gene>
    <name evidence="8" type="ORF">GCM10011507_00720</name>
</gene>
<dbReference type="CDD" id="cd07769">
    <property type="entry name" value="ASKHA_NBD_FGGY_GK"/>
    <property type="match status" value="1"/>
</dbReference>
<keyword evidence="9" id="KW-1185">Reference proteome</keyword>
<evidence type="ECO:0000259" key="7">
    <source>
        <dbReference type="Pfam" id="PF02782"/>
    </source>
</evidence>
<keyword evidence="3" id="KW-0547">Nucleotide-binding</keyword>
<evidence type="ECO:0000256" key="4">
    <source>
        <dbReference type="ARBA" id="ARBA00022777"/>
    </source>
</evidence>
<proteinExistence type="inferred from homology"/>
<dbReference type="RefSeq" id="WP_188757406.1">
    <property type="nucleotide sequence ID" value="NZ_BMJB01000001.1"/>
</dbReference>
<dbReference type="Proteomes" id="UP000648801">
    <property type="component" value="Unassembled WGS sequence"/>
</dbReference>
<evidence type="ECO:0000256" key="3">
    <source>
        <dbReference type="ARBA" id="ARBA00022741"/>
    </source>
</evidence>
<protein>
    <submittedName>
        <fullName evidence="8">Glycerol kinase</fullName>
    </submittedName>
</protein>
<organism evidence="8 9">
    <name type="scientific">Edaphobacter acidisoli</name>
    <dbReference type="NCBI Taxonomy" id="2040573"/>
    <lineage>
        <taxon>Bacteria</taxon>
        <taxon>Pseudomonadati</taxon>
        <taxon>Acidobacteriota</taxon>
        <taxon>Terriglobia</taxon>
        <taxon>Terriglobales</taxon>
        <taxon>Acidobacteriaceae</taxon>
        <taxon>Edaphobacter</taxon>
    </lineage>
</organism>
<dbReference type="GO" id="GO:0004370">
    <property type="term" value="F:glycerol kinase activity"/>
    <property type="evidence" value="ECO:0007669"/>
    <property type="project" value="TreeGrafter"/>
</dbReference>
<dbReference type="PANTHER" id="PTHR10196:SF69">
    <property type="entry name" value="GLYCEROL KINASE"/>
    <property type="match status" value="1"/>
</dbReference>
<dbReference type="Gene3D" id="3.30.420.40">
    <property type="match status" value="2"/>
</dbReference>
<reference evidence="8" key="1">
    <citation type="journal article" date="2014" name="Int. J. Syst. Evol. Microbiol.">
        <title>Complete genome sequence of Corynebacterium casei LMG S-19264T (=DSM 44701T), isolated from a smear-ripened cheese.</title>
        <authorList>
            <consortium name="US DOE Joint Genome Institute (JGI-PGF)"/>
            <person name="Walter F."/>
            <person name="Albersmeier A."/>
            <person name="Kalinowski J."/>
            <person name="Ruckert C."/>
        </authorList>
    </citation>
    <scope>NUCLEOTIDE SEQUENCE</scope>
    <source>
        <strain evidence="8">CGMCC 1.15447</strain>
    </source>
</reference>
<sequence length="497" mass="53417">MAGLLLALDQGTTNTKALLVGRNGEPVFRKSTSVELLQPRPGLLEQDPLALWESVREVATACAEWARAQHATIDGIALSNQRETALAWWRDGKPAVNAVSWQCQRSISVCERVAPYAETIRERSGLPLGTLLTAGKWAWMLEHQPRMREAAESGDICLGTVDSWLMWNLTGGKEHVTDASNASRTGLVHLATVTWDDELLRIFDIPKRALPRICESSGCAGTCTTIPELAGVPIVSLIGDSHAALAGHGRFDAGSIKATYGTGSSLMMLTEGRVGTDVLARTIAWSANGEVQYALEGNIPMTGSAVQWVGEFLGLADPARDVAALAETVDDSAGIVLVPAMVGLGAPWWDSEARGLIANLGRFHKAAHLARAAINSIAFQVADVFAAMEAACKINLPGLATDGGATRNKMLMQLQSDLLQRPVHRSACEDLSALGTAFLGGLALGWWESFSDLAALPRESQTFSPTMPATRRDEMYSAWIDAVSRARLRTDAKRRQI</sequence>
<feature type="domain" description="Carbohydrate kinase FGGY C-terminal" evidence="7">
    <location>
        <begin position="257"/>
        <end position="443"/>
    </location>
</feature>
<accession>A0A916VYY4</accession>
<dbReference type="SUPFAM" id="SSF53067">
    <property type="entry name" value="Actin-like ATPase domain"/>
    <property type="match status" value="2"/>
</dbReference>
<evidence type="ECO:0000256" key="5">
    <source>
        <dbReference type="ARBA" id="ARBA00022840"/>
    </source>
</evidence>